<evidence type="ECO:0000313" key="3">
    <source>
        <dbReference type="EMBL" id="VVC94842.1"/>
    </source>
</evidence>
<evidence type="ECO:0000313" key="4">
    <source>
        <dbReference type="Proteomes" id="UP000324832"/>
    </source>
</evidence>
<dbReference type="EMBL" id="FZQP02002126">
    <property type="protein sequence ID" value="VVC94842.1"/>
    <property type="molecule type" value="Genomic_DNA"/>
</dbReference>
<feature type="chain" id="PRO_5023119752" description="DUF4789 domain-containing protein" evidence="1">
    <location>
        <begin position="23"/>
        <end position="220"/>
    </location>
</feature>
<keyword evidence="4" id="KW-1185">Reference proteome</keyword>
<name>A0A5E4Q9D7_9NEOP</name>
<dbReference type="PANTHER" id="PTHR21177:SF4">
    <property type="entry name" value="IP06524P"/>
    <property type="match status" value="1"/>
</dbReference>
<evidence type="ECO:0000259" key="2">
    <source>
        <dbReference type="Pfam" id="PF16033"/>
    </source>
</evidence>
<dbReference type="Pfam" id="PF16033">
    <property type="entry name" value="DUF4789"/>
    <property type="match status" value="1"/>
</dbReference>
<gene>
    <name evidence="3" type="ORF">LSINAPIS_LOCUS6698</name>
</gene>
<keyword evidence="1" id="KW-0732">Signal</keyword>
<dbReference type="AlphaFoldDB" id="A0A5E4Q9D7"/>
<reference evidence="3 4" key="1">
    <citation type="submission" date="2017-07" db="EMBL/GenBank/DDBJ databases">
        <authorList>
            <person name="Talla V."/>
            <person name="Backstrom N."/>
        </authorList>
    </citation>
    <scope>NUCLEOTIDE SEQUENCE [LARGE SCALE GENOMIC DNA]</scope>
</reference>
<feature type="domain" description="DUF4789" evidence="2">
    <location>
        <begin position="56"/>
        <end position="135"/>
    </location>
</feature>
<evidence type="ECO:0000256" key="1">
    <source>
        <dbReference type="SAM" id="SignalP"/>
    </source>
</evidence>
<dbReference type="InterPro" id="IPR031993">
    <property type="entry name" value="DUF4789"/>
</dbReference>
<protein>
    <recommendedName>
        <fullName evidence="2">DUF4789 domain-containing protein</fullName>
    </recommendedName>
</protein>
<proteinExistence type="predicted"/>
<accession>A0A5E4Q9D7</accession>
<dbReference type="Proteomes" id="UP000324832">
    <property type="component" value="Unassembled WGS sequence"/>
</dbReference>
<feature type="signal peptide" evidence="1">
    <location>
        <begin position="1"/>
        <end position="22"/>
    </location>
</feature>
<dbReference type="PANTHER" id="PTHR21177">
    <property type="entry name" value="IP06524P-RELATED"/>
    <property type="match status" value="1"/>
</dbReference>
<organism evidence="3 4">
    <name type="scientific">Leptidea sinapis</name>
    <dbReference type="NCBI Taxonomy" id="189913"/>
    <lineage>
        <taxon>Eukaryota</taxon>
        <taxon>Metazoa</taxon>
        <taxon>Ecdysozoa</taxon>
        <taxon>Arthropoda</taxon>
        <taxon>Hexapoda</taxon>
        <taxon>Insecta</taxon>
        <taxon>Pterygota</taxon>
        <taxon>Neoptera</taxon>
        <taxon>Endopterygota</taxon>
        <taxon>Lepidoptera</taxon>
        <taxon>Glossata</taxon>
        <taxon>Ditrysia</taxon>
        <taxon>Papilionoidea</taxon>
        <taxon>Pieridae</taxon>
        <taxon>Dismorphiinae</taxon>
        <taxon>Leptidea</taxon>
    </lineage>
</organism>
<sequence length="220" mass="25192">MTKHTMYFSTFLLVCLLFGVKSQDNNMKDAIGFPEVDENLNTVNKQNRNPVFLPSRCKENELYYPGDQPDDWICDCRPGYLYHPETDSCWMAFRRGPCRHDEFLVLPTNSIIPECEKNPCKMDSLVSWNGKCEPLGSTNACGDTFPPVILWVNATTISLECLVMDFDFRFSDIAPKICPPGCRRSVQNKCRPDISTNERQLQVHENDSLVTLCSFDTKLK</sequence>